<reference evidence="3" key="1">
    <citation type="submission" date="2015-07" db="EMBL/GenBank/DDBJ databases">
        <title>Genome Of Nitrogen-Fixing Cyanobacterium Nostoc piscinale CENA21 From Solimoes/Amazon River Floodplain Sediments And Comparative Genomics To Uncover Biosynthetic Natural Products Potential.</title>
        <authorList>
            <person name="Leao T.F."/>
            <person name="Leao P.N."/>
            <person name="Guimaraes P.I."/>
            <person name="de Melo A.G.C."/>
            <person name="Ramos R.T.J."/>
            <person name="Silva A."/>
            <person name="Fiore M.F."/>
            <person name="Schneider M.P.C."/>
        </authorList>
    </citation>
    <scope>NUCLEOTIDE SEQUENCE [LARGE SCALE GENOMIC DNA]</scope>
    <source>
        <strain evidence="3">CENA21</strain>
    </source>
</reference>
<dbReference type="PATRIC" id="fig|224013.5.peg.6852"/>
<keyword evidence="3" id="KW-1185">Reference proteome</keyword>
<evidence type="ECO:0008006" key="4">
    <source>
        <dbReference type="Google" id="ProtNLM"/>
    </source>
</evidence>
<keyword evidence="1" id="KW-0732">Signal</keyword>
<dbReference type="RefSeq" id="WP_062297537.1">
    <property type="nucleotide sequence ID" value="NZ_CP012036.1"/>
</dbReference>
<dbReference type="Proteomes" id="UP000062645">
    <property type="component" value="Chromosome"/>
</dbReference>
<reference evidence="2 3" key="2">
    <citation type="journal article" date="2016" name="Genome Announc.">
        <title>Draft Genome Sequence of the N2-Fixing Cyanobacterium Nostoc piscinale CENA21, Isolated from the Brazilian Amazon Floodplain.</title>
        <authorList>
            <person name="Leao T."/>
            <person name="Guimaraes P.I."/>
            <person name="de Melo A.G."/>
            <person name="Ramos R.T."/>
            <person name="Leao P.N."/>
            <person name="Silva A."/>
            <person name="Fiore M.F."/>
            <person name="Schneider M.P."/>
        </authorList>
    </citation>
    <scope>NUCLEOTIDE SEQUENCE [LARGE SCALE GENOMIC DNA]</scope>
    <source>
        <strain evidence="2 3">CENA21</strain>
    </source>
</reference>
<dbReference type="EMBL" id="CP012036">
    <property type="protein sequence ID" value="ALF55915.1"/>
    <property type="molecule type" value="Genomic_DNA"/>
</dbReference>
<feature type="chain" id="PRO_5005801799" description="DUF2808 domain-containing protein" evidence="1">
    <location>
        <begin position="39"/>
        <end position="184"/>
    </location>
</feature>
<dbReference type="InterPro" id="IPR021256">
    <property type="entry name" value="DUF2808"/>
</dbReference>
<name>A0A0M4SVW2_9NOSO</name>
<gene>
    <name evidence="2" type="ORF">ACX27_28645</name>
</gene>
<dbReference type="STRING" id="224013.ACX27_28645"/>
<dbReference type="OrthoDB" id="464559at2"/>
<accession>A0A0M4SVW2</accession>
<protein>
    <recommendedName>
        <fullName evidence="4">DUF2808 domain-containing protein</fullName>
    </recommendedName>
</protein>
<evidence type="ECO:0000313" key="2">
    <source>
        <dbReference type="EMBL" id="ALF55915.1"/>
    </source>
</evidence>
<sequence>MQRSLFSHRLIRKPQVAILSALAVTSCLLTGLTTQVSAQSLPGFTLFSGVKAENQLPFRLDFGGQTNSTDRYILKIPQQKMKLAVAQFAITYPNYYKGSFDPKKVEVRVRGKKVPISEVKWDKEGRIIEIFPEEPVPAGRPVDVVLSNVQNPSFGGVYYFNCQILSPGDTPLLRYIGTWILSIT</sequence>
<dbReference type="Pfam" id="PF10989">
    <property type="entry name" value="DUF2808"/>
    <property type="match status" value="1"/>
</dbReference>
<dbReference type="KEGG" id="npz:ACX27_28645"/>
<dbReference type="AlphaFoldDB" id="A0A0M4SVW2"/>
<evidence type="ECO:0000313" key="3">
    <source>
        <dbReference type="Proteomes" id="UP000062645"/>
    </source>
</evidence>
<dbReference type="PROSITE" id="PS51257">
    <property type="entry name" value="PROKAR_LIPOPROTEIN"/>
    <property type="match status" value="1"/>
</dbReference>
<evidence type="ECO:0000256" key="1">
    <source>
        <dbReference type="SAM" id="SignalP"/>
    </source>
</evidence>
<organism evidence="2 3">
    <name type="scientific">Nostoc piscinale CENA21</name>
    <dbReference type="NCBI Taxonomy" id="224013"/>
    <lineage>
        <taxon>Bacteria</taxon>
        <taxon>Bacillati</taxon>
        <taxon>Cyanobacteriota</taxon>
        <taxon>Cyanophyceae</taxon>
        <taxon>Nostocales</taxon>
        <taxon>Nostocaceae</taxon>
        <taxon>Nostoc</taxon>
    </lineage>
</organism>
<feature type="signal peptide" evidence="1">
    <location>
        <begin position="1"/>
        <end position="38"/>
    </location>
</feature>
<proteinExistence type="predicted"/>